<reference evidence="6" key="1">
    <citation type="submission" date="2021-03" db="EMBL/GenBank/DDBJ databases">
        <title>Ottowia sp. 27C isolated from the cloaca of a Giant Asian pond turtle (Heosemys grandis).</title>
        <authorList>
            <person name="Spergser J."/>
            <person name="Busse H.-J."/>
        </authorList>
    </citation>
    <scope>NUCLEOTIDE SEQUENCE</scope>
    <source>
        <strain evidence="6">27C</strain>
    </source>
</reference>
<keyword evidence="1" id="KW-0324">Glycolysis</keyword>
<evidence type="ECO:0000256" key="3">
    <source>
        <dbReference type="PIRSR" id="PIRSR613078-1"/>
    </source>
</evidence>
<dbReference type="KEGG" id="otd:J1M35_07510"/>
<dbReference type="GO" id="GO:0005737">
    <property type="term" value="C:cytoplasm"/>
    <property type="evidence" value="ECO:0007669"/>
    <property type="project" value="TreeGrafter"/>
</dbReference>
<dbReference type="AlphaFoldDB" id="A0A975H4T5"/>
<evidence type="ECO:0000256" key="1">
    <source>
        <dbReference type="ARBA" id="ARBA00023152"/>
    </source>
</evidence>
<dbReference type="PANTHER" id="PTHR48100">
    <property type="entry name" value="BROAD-SPECIFICITY PHOSPHATASE YOR283W-RELATED"/>
    <property type="match status" value="1"/>
</dbReference>
<dbReference type="Pfam" id="PF00300">
    <property type="entry name" value="His_Phos_1"/>
    <property type="match status" value="1"/>
</dbReference>
<keyword evidence="7" id="KW-1185">Reference proteome</keyword>
<keyword evidence="2" id="KW-0413">Isomerase</keyword>
<dbReference type="InterPro" id="IPR029033">
    <property type="entry name" value="His_PPase_superfam"/>
</dbReference>
<evidence type="ECO:0000313" key="6">
    <source>
        <dbReference type="EMBL" id="QTD46710.1"/>
    </source>
</evidence>
<evidence type="ECO:0000256" key="4">
    <source>
        <dbReference type="PIRSR" id="PIRSR613078-2"/>
    </source>
</evidence>
<feature type="binding site" evidence="4">
    <location>
        <position position="97"/>
    </location>
    <ligand>
        <name>substrate</name>
    </ligand>
</feature>
<dbReference type="SMART" id="SM00855">
    <property type="entry name" value="PGAM"/>
    <property type="match status" value="1"/>
</dbReference>
<dbReference type="InterPro" id="IPR013078">
    <property type="entry name" value="His_Pase_superF_clade-1"/>
</dbReference>
<name>A0A975H4T5_9BURK</name>
<feature type="active site" description="Proton donor/acceptor" evidence="3">
    <location>
        <position position="119"/>
    </location>
</feature>
<feature type="signal peptide" evidence="5">
    <location>
        <begin position="1"/>
        <end position="23"/>
    </location>
</feature>
<evidence type="ECO:0000256" key="2">
    <source>
        <dbReference type="ARBA" id="ARBA00023235"/>
    </source>
</evidence>
<feature type="binding site" evidence="4">
    <location>
        <begin position="47"/>
        <end position="54"/>
    </location>
    <ligand>
        <name>substrate</name>
    </ligand>
</feature>
<dbReference type="InterPro" id="IPR050275">
    <property type="entry name" value="PGM_Phosphatase"/>
</dbReference>
<dbReference type="CDD" id="cd07067">
    <property type="entry name" value="HP_PGM_like"/>
    <property type="match status" value="1"/>
</dbReference>
<feature type="chain" id="PRO_5037501727" evidence="5">
    <location>
        <begin position="24"/>
        <end position="241"/>
    </location>
</feature>
<evidence type="ECO:0000313" key="7">
    <source>
        <dbReference type="Proteomes" id="UP000663903"/>
    </source>
</evidence>
<dbReference type="Gene3D" id="3.40.50.1240">
    <property type="entry name" value="Phosphoglycerate mutase-like"/>
    <property type="match status" value="1"/>
</dbReference>
<dbReference type="PROSITE" id="PS00175">
    <property type="entry name" value="PG_MUTASE"/>
    <property type="match status" value="1"/>
</dbReference>
<keyword evidence="5" id="KW-0732">Signal</keyword>
<gene>
    <name evidence="6" type="ORF">J1M35_07510</name>
</gene>
<dbReference type="EMBL" id="CP071796">
    <property type="protein sequence ID" value="QTD46710.1"/>
    <property type="molecule type" value="Genomic_DNA"/>
</dbReference>
<protein>
    <submittedName>
        <fullName evidence="6">Histidine phosphatase family protein</fullName>
    </submittedName>
</protein>
<dbReference type="RefSeq" id="WP_208010609.1">
    <property type="nucleotide sequence ID" value="NZ_CP071796.1"/>
</dbReference>
<dbReference type="InterPro" id="IPR001345">
    <property type="entry name" value="PG/BPGM_mutase_AS"/>
</dbReference>
<dbReference type="GO" id="GO:0016791">
    <property type="term" value="F:phosphatase activity"/>
    <property type="evidence" value="ECO:0007669"/>
    <property type="project" value="TreeGrafter"/>
</dbReference>
<dbReference type="SUPFAM" id="SSF53254">
    <property type="entry name" value="Phosphoglycerate mutase-like"/>
    <property type="match status" value="1"/>
</dbReference>
<dbReference type="PANTHER" id="PTHR48100:SF1">
    <property type="entry name" value="HISTIDINE PHOSPHATASE FAMILY PROTEIN-RELATED"/>
    <property type="match status" value="1"/>
</dbReference>
<organism evidence="6 7">
    <name type="scientific">Ottowia testudinis</name>
    <dbReference type="NCBI Taxonomy" id="2816950"/>
    <lineage>
        <taxon>Bacteria</taxon>
        <taxon>Pseudomonadati</taxon>
        <taxon>Pseudomonadota</taxon>
        <taxon>Betaproteobacteria</taxon>
        <taxon>Burkholderiales</taxon>
        <taxon>Comamonadaceae</taxon>
        <taxon>Ottowia</taxon>
    </lineage>
</organism>
<proteinExistence type="predicted"/>
<dbReference type="Proteomes" id="UP000663903">
    <property type="component" value="Chromosome"/>
</dbReference>
<dbReference type="PROSITE" id="PS51257">
    <property type="entry name" value="PROKAR_LIPOPROTEIN"/>
    <property type="match status" value="1"/>
</dbReference>
<sequence length="241" mass="25434">MNPQFRPFALAVTLALATLTGCASTGGVPAAAPAAQSAPVLDLYLVRHGQTQWNLDKRLQGSTDNALNATGRQQAAELATKLAGVKFDHIYTSGLTRAKETAAAFAGQTPTTPLPALNERSFGKFEGIFEDQRDAARYAEFQKRGSVLTDALDGGESLQSQADRVASAVKQIVALHPSGNVAIVAHGGVNPLVLAALLDLPVAEAVQRIKQGNDEVYLVRLRPGAAPSVWKQVTKGTLEQL</sequence>
<accession>A0A975H4T5</accession>
<evidence type="ECO:0000256" key="5">
    <source>
        <dbReference type="SAM" id="SignalP"/>
    </source>
</evidence>
<feature type="active site" description="Tele-phosphohistidine intermediate" evidence="3">
    <location>
        <position position="48"/>
    </location>
</feature>